<name>A0A481Z1G0_9VIRU</name>
<organism evidence="2">
    <name type="scientific">Mimivirus LCMiAC02</name>
    <dbReference type="NCBI Taxonomy" id="2506609"/>
    <lineage>
        <taxon>Viruses</taxon>
        <taxon>Varidnaviria</taxon>
        <taxon>Bamfordvirae</taxon>
        <taxon>Nucleocytoviricota</taxon>
        <taxon>Megaviricetes</taxon>
        <taxon>Imitervirales</taxon>
        <taxon>Mimiviridae</taxon>
        <taxon>Klosneuvirinae</taxon>
    </lineage>
</organism>
<reference evidence="2" key="1">
    <citation type="journal article" date="2019" name="MBio">
        <title>Virus Genomes from Deep Sea Sediments Expand the Ocean Megavirome and Support Independent Origins of Viral Gigantism.</title>
        <authorList>
            <person name="Backstrom D."/>
            <person name="Yutin N."/>
            <person name="Jorgensen S.L."/>
            <person name="Dharamshi J."/>
            <person name="Homa F."/>
            <person name="Zaremba-Niedwiedzka K."/>
            <person name="Spang A."/>
            <person name="Wolf Y.I."/>
            <person name="Koonin E.V."/>
            <person name="Ettema T.J."/>
        </authorList>
    </citation>
    <scope>NUCLEOTIDE SEQUENCE</scope>
</reference>
<feature type="compositionally biased region" description="Basic residues" evidence="1">
    <location>
        <begin position="1"/>
        <end position="10"/>
    </location>
</feature>
<evidence type="ECO:0000256" key="1">
    <source>
        <dbReference type="SAM" id="MobiDB-lite"/>
    </source>
</evidence>
<sequence length="125" mass="14813">MSNKTKTKTKKEKEEEKSEEKKKKEIYDRLIEWADRIGLPTVGSNDIDIDISDNIDNIDKSVKNEMNYESLYPRSLIHRNISHECLVSDKEYDNLPGVHYYEISFYNKDENDSDDSYDNDNRILK</sequence>
<feature type="region of interest" description="Disordered" evidence="1">
    <location>
        <begin position="1"/>
        <end position="23"/>
    </location>
</feature>
<feature type="compositionally biased region" description="Basic and acidic residues" evidence="1">
    <location>
        <begin position="11"/>
        <end position="23"/>
    </location>
</feature>
<dbReference type="EMBL" id="MK500407">
    <property type="protein sequence ID" value="QBK89060.1"/>
    <property type="molecule type" value="Genomic_DNA"/>
</dbReference>
<proteinExistence type="predicted"/>
<evidence type="ECO:0000313" key="2">
    <source>
        <dbReference type="EMBL" id="QBK89060.1"/>
    </source>
</evidence>
<gene>
    <name evidence="2" type="ORF">LCMiAC02_01530</name>
</gene>
<protein>
    <submittedName>
        <fullName evidence="2">DNA polymerase family B elongation subunit</fullName>
    </submittedName>
</protein>
<accession>A0A481Z1G0</accession>